<evidence type="ECO:0000313" key="10">
    <source>
        <dbReference type="EMBL" id="WZU66587.1"/>
    </source>
</evidence>
<sequence length="613" mass="65974">MAEKKNTRYGVWFIVILLLVGLAGFGTGGLTSNIRTLGTVGDKEISLNDYQRTLNDQIRALSAQFGTQVTFQQARAFGLDQAALNQIILSRTLDNEAAQLGISAGDGNVRDRLLSIPQFSGAGGSFNRESYRYALQQSGQSEAQFEDGLREEMSRTLLQGAVVSGIPTPDSYTDALVQYIAETRSVTWASVGADILTAPVPGATDTDIQAYYDANPEEFTLPETRQITYAWLTPSMLQDQMTVTDDAIAALYNERINEYVQPERRLVERLIFLNAEQAAAAKTRLDNGEATFEDLVAERGLRLTDIDLGDMSKADLGVAGDPVFAAAAGDVVGPIDASMGPALFRMNAILAAQETPLDEAAPALRDELAATAARDVINDGADQMIDLIAGGATLEDLADRTEMRLGTISWTDQVTDGIAAYDAFRRAAATVQEGDFAELVDLADGGLFTLRLDEITPPTVQPLDEVRDAVMTAWQAQARQDAIVQKATEIAADIQPLTGFDTLSLSPTVDEDLTRRSFIEGTPADFLDTIFTMEIGSVEVLQSEGGAVIVRLDDIAPPDMTAEGTTAQREQVGASAAAGIAQDIFDAYATRLQEQTEVNIDQTALNAINAQFQ</sequence>
<keyword evidence="3 8" id="KW-0812">Transmembrane</keyword>
<evidence type="ECO:0000256" key="2">
    <source>
        <dbReference type="ARBA" id="ARBA00022475"/>
    </source>
</evidence>
<feature type="domain" description="PpiC" evidence="9">
    <location>
        <begin position="396"/>
        <end position="468"/>
    </location>
</feature>
<keyword evidence="6" id="KW-0143">Chaperone</keyword>
<feature type="domain" description="PpiC" evidence="9">
    <location>
        <begin position="243"/>
        <end position="361"/>
    </location>
</feature>
<evidence type="ECO:0000256" key="6">
    <source>
        <dbReference type="ARBA" id="ARBA00023186"/>
    </source>
</evidence>
<keyword evidence="4 8" id="KW-1133">Transmembrane helix</keyword>
<comment type="subcellular location">
    <subcellularLocation>
        <location evidence="1">Cell membrane</location>
        <topology evidence="1">Single-pass type II membrane protein</topology>
    </subcellularLocation>
</comment>
<evidence type="ECO:0000256" key="4">
    <source>
        <dbReference type="ARBA" id="ARBA00022989"/>
    </source>
</evidence>
<evidence type="ECO:0000259" key="9">
    <source>
        <dbReference type="Pfam" id="PF13145"/>
    </source>
</evidence>
<keyword evidence="10" id="KW-0413">Isomerase</keyword>
<dbReference type="EMBL" id="CP151767">
    <property type="protein sequence ID" value="WZU66587.1"/>
    <property type="molecule type" value="Genomic_DNA"/>
</dbReference>
<dbReference type="SUPFAM" id="SSF54534">
    <property type="entry name" value="FKBP-like"/>
    <property type="match status" value="1"/>
</dbReference>
<name>A0AAN0NHV8_9RHOB</name>
<dbReference type="KEGG" id="yrh:AABB31_16345"/>
<dbReference type="GO" id="GO:0005886">
    <property type="term" value="C:plasma membrane"/>
    <property type="evidence" value="ECO:0007669"/>
    <property type="project" value="UniProtKB-SubCell"/>
</dbReference>
<dbReference type="GO" id="GO:0003755">
    <property type="term" value="F:peptidyl-prolyl cis-trans isomerase activity"/>
    <property type="evidence" value="ECO:0007669"/>
    <property type="project" value="InterPro"/>
</dbReference>
<evidence type="ECO:0000256" key="1">
    <source>
        <dbReference type="ARBA" id="ARBA00004401"/>
    </source>
</evidence>
<evidence type="ECO:0000313" key="11">
    <source>
        <dbReference type="Proteomes" id="UP001470809"/>
    </source>
</evidence>
<gene>
    <name evidence="10" type="ORF">AABB31_16345</name>
</gene>
<evidence type="ECO:0000256" key="7">
    <source>
        <dbReference type="ARBA" id="ARBA00038408"/>
    </source>
</evidence>
<accession>A0AAN0NHV8</accession>
<reference evidence="11" key="1">
    <citation type="submission" date="2024-04" db="EMBL/GenBank/DDBJ databases">
        <title>Phylogenomic analyses of a clade within the roseobacter group suggest taxonomic reassignments of species of the genera Aestuariivita, Citreicella, Loktanella, Nautella, Pelagibaca, Ruegeria, Thalassobius, Thiobacimonas and Tropicibacter, and the proposal o.</title>
        <authorList>
            <person name="Jeon C.O."/>
        </authorList>
    </citation>
    <scope>NUCLEOTIDE SEQUENCE [LARGE SCALE GENOMIC DNA]</scope>
    <source>
        <strain evidence="11">SS1-5</strain>
    </source>
</reference>
<reference evidence="10 11" key="2">
    <citation type="submission" date="2024-08" db="EMBL/GenBank/DDBJ databases">
        <title>Phylogenomic analyses of a clade within the roseobacter group suggest taxonomic reassignments of species of the genera Aestuariivita, Citreicella, Loktanella, Nautella, Pelagibaca, Ruegeria, Thalassobius, Thiobacimonas and Tropicibacter, and the proposal o.</title>
        <authorList>
            <person name="Jeon C.O."/>
        </authorList>
    </citation>
    <scope>NUCLEOTIDE SEQUENCE [LARGE SCALE GENOMIC DNA]</scope>
    <source>
        <strain evidence="10 11">SS1-5</strain>
    </source>
</reference>
<dbReference type="Pfam" id="PF13145">
    <property type="entry name" value="Rotamase_2"/>
    <property type="match status" value="2"/>
</dbReference>
<dbReference type="Pfam" id="PF13624">
    <property type="entry name" value="SurA_N_3"/>
    <property type="match status" value="1"/>
</dbReference>
<feature type="transmembrane region" description="Helical" evidence="8">
    <location>
        <begin position="9"/>
        <end position="30"/>
    </location>
</feature>
<dbReference type="Proteomes" id="UP001470809">
    <property type="component" value="Chromosome"/>
</dbReference>
<dbReference type="InterPro" id="IPR027304">
    <property type="entry name" value="Trigger_fact/SurA_dom_sf"/>
</dbReference>
<evidence type="ECO:0000256" key="8">
    <source>
        <dbReference type="SAM" id="Phobius"/>
    </source>
</evidence>
<organism evidence="10 11">
    <name type="scientific">Yoonia rhodophyticola</name>
    <dbReference type="NCBI Taxonomy" id="3137370"/>
    <lineage>
        <taxon>Bacteria</taxon>
        <taxon>Pseudomonadati</taxon>
        <taxon>Pseudomonadota</taxon>
        <taxon>Alphaproteobacteria</taxon>
        <taxon>Rhodobacterales</taxon>
        <taxon>Paracoccaceae</taxon>
        <taxon>Yoonia</taxon>
    </lineage>
</organism>
<protein>
    <submittedName>
        <fullName evidence="10">Peptidyl-prolyl cis-trans isomerase</fullName>
    </submittedName>
</protein>
<evidence type="ECO:0000256" key="5">
    <source>
        <dbReference type="ARBA" id="ARBA00023136"/>
    </source>
</evidence>
<keyword evidence="2" id="KW-1003">Cell membrane</keyword>
<dbReference type="PANTHER" id="PTHR47529:SF1">
    <property type="entry name" value="PERIPLASMIC CHAPERONE PPID"/>
    <property type="match status" value="1"/>
</dbReference>
<dbReference type="Gene3D" id="1.10.4030.10">
    <property type="entry name" value="Porin chaperone SurA, peptide-binding domain"/>
    <property type="match status" value="1"/>
</dbReference>
<keyword evidence="11" id="KW-1185">Reference proteome</keyword>
<dbReference type="PANTHER" id="PTHR47529">
    <property type="entry name" value="PEPTIDYL-PROLYL CIS-TRANS ISOMERASE D"/>
    <property type="match status" value="1"/>
</dbReference>
<keyword evidence="5 8" id="KW-0472">Membrane</keyword>
<dbReference type="SUPFAM" id="SSF109998">
    <property type="entry name" value="Triger factor/SurA peptide-binding domain-like"/>
    <property type="match status" value="1"/>
</dbReference>
<dbReference type="AlphaFoldDB" id="A0AAN0NHV8"/>
<proteinExistence type="inferred from homology"/>
<evidence type="ECO:0000256" key="3">
    <source>
        <dbReference type="ARBA" id="ARBA00022692"/>
    </source>
</evidence>
<dbReference type="InterPro" id="IPR052029">
    <property type="entry name" value="PpiD_chaperone"/>
</dbReference>
<dbReference type="RefSeq" id="WP_342075909.1">
    <property type="nucleotide sequence ID" value="NZ_CP151767.2"/>
</dbReference>
<dbReference type="InterPro" id="IPR000297">
    <property type="entry name" value="PPIase_PpiC"/>
</dbReference>
<comment type="similarity">
    <text evidence="7">Belongs to the PpiD chaperone family.</text>
</comment>